<keyword evidence="1" id="KW-0812">Transmembrane</keyword>
<sequence>KTTVRDSNSRFGNLMIKNMTTNGLKLGVLYGLTTTFFDSFYMLLSDIPVLFSYPIHLLTVNIFFWTMLGGLTGFIGSLFWKCH</sequence>
<dbReference type="AlphaFoldDB" id="X1EA89"/>
<organism evidence="2">
    <name type="scientific">marine sediment metagenome</name>
    <dbReference type="NCBI Taxonomy" id="412755"/>
    <lineage>
        <taxon>unclassified sequences</taxon>
        <taxon>metagenomes</taxon>
        <taxon>ecological metagenomes</taxon>
    </lineage>
</organism>
<evidence type="ECO:0000313" key="2">
    <source>
        <dbReference type="EMBL" id="GAH14049.1"/>
    </source>
</evidence>
<keyword evidence="1" id="KW-0472">Membrane</keyword>
<comment type="caution">
    <text evidence="2">The sequence shown here is derived from an EMBL/GenBank/DDBJ whole genome shotgun (WGS) entry which is preliminary data.</text>
</comment>
<keyword evidence="1" id="KW-1133">Transmembrane helix</keyword>
<proteinExistence type="predicted"/>
<feature type="non-terminal residue" evidence="2">
    <location>
        <position position="1"/>
    </location>
</feature>
<gene>
    <name evidence="2" type="ORF">S01H4_63374</name>
</gene>
<dbReference type="EMBL" id="BART01038092">
    <property type="protein sequence ID" value="GAH14049.1"/>
    <property type="molecule type" value="Genomic_DNA"/>
</dbReference>
<feature type="transmembrane region" description="Helical" evidence="1">
    <location>
        <begin position="55"/>
        <end position="80"/>
    </location>
</feature>
<protein>
    <submittedName>
        <fullName evidence="2">Uncharacterized protein</fullName>
    </submittedName>
</protein>
<feature type="transmembrane region" description="Helical" evidence="1">
    <location>
        <begin position="24"/>
        <end position="43"/>
    </location>
</feature>
<reference evidence="2" key="1">
    <citation type="journal article" date="2014" name="Front. Microbiol.">
        <title>High frequency of phylogenetically diverse reductive dehalogenase-homologous genes in deep subseafloor sedimentary metagenomes.</title>
        <authorList>
            <person name="Kawai M."/>
            <person name="Futagami T."/>
            <person name="Toyoda A."/>
            <person name="Takaki Y."/>
            <person name="Nishi S."/>
            <person name="Hori S."/>
            <person name="Arai W."/>
            <person name="Tsubouchi T."/>
            <person name="Morono Y."/>
            <person name="Uchiyama I."/>
            <person name="Ito T."/>
            <person name="Fujiyama A."/>
            <person name="Inagaki F."/>
            <person name="Takami H."/>
        </authorList>
    </citation>
    <scope>NUCLEOTIDE SEQUENCE</scope>
    <source>
        <strain evidence="2">Expedition CK06-06</strain>
    </source>
</reference>
<name>X1EA89_9ZZZZ</name>
<accession>X1EA89</accession>
<evidence type="ECO:0000256" key="1">
    <source>
        <dbReference type="SAM" id="Phobius"/>
    </source>
</evidence>